<protein>
    <submittedName>
        <fullName evidence="1">Uncharacterized protein</fullName>
    </submittedName>
</protein>
<dbReference type="AlphaFoldDB" id="A0A6M2E976"/>
<dbReference type="EMBL" id="GILB01001374">
    <property type="protein sequence ID" value="NUU81707.1"/>
    <property type="molecule type" value="Transcribed_RNA"/>
</dbReference>
<evidence type="ECO:0000313" key="1">
    <source>
        <dbReference type="EMBL" id="NUU81707.1"/>
    </source>
</evidence>
<proteinExistence type="predicted"/>
<organism evidence="1">
    <name type="scientific">Populus davidiana</name>
    <dbReference type="NCBI Taxonomy" id="266767"/>
    <lineage>
        <taxon>Eukaryota</taxon>
        <taxon>Viridiplantae</taxon>
        <taxon>Streptophyta</taxon>
        <taxon>Embryophyta</taxon>
        <taxon>Tracheophyta</taxon>
        <taxon>Spermatophyta</taxon>
        <taxon>Magnoliopsida</taxon>
        <taxon>eudicotyledons</taxon>
        <taxon>Gunneridae</taxon>
        <taxon>Pentapetalae</taxon>
        <taxon>rosids</taxon>
        <taxon>fabids</taxon>
        <taxon>Malpighiales</taxon>
        <taxon>Salicaceae</taxon>
        <taxon>Saliceae</taxon>
        <taxon>Populus</taxon>
    </lineage>
</organism>
<sequence length="115" mass="12999">MINELTAHGLSAKAQNKKKTTTKSNYGCRNFLFLERTSYDKFKDFLSLLCTKNITFTSNRTCTITRTDVKQNPFPKANAKISDQCFTKRKAKTTHQQSLLALVQQATLSAARLGF</sequence>
<reference evidence="1" key="1">
    <citation type="submission" date="2020-03" db="EMBL/GenBank/DDBJ databases">
        <authorList>
            <person name="Zhang R."/>
        </authorList>
    </citation>
    <scope>NUCLEOTIDE SEQUENCE</scope>
</reference>
<name>A0A6M2E976_9ROSI</name>
<accession>A0A6M2E976</accession>